<dbReference type="InterPro" id="IPR046342">
    <property type="entry name" value="CBS_dom_sf"/>
</dbReference>
<dbReference type="PANTHER" id="PTHR13780:SF35">
    <property type="entry name" value="LD22662P"/>
    <property type="match status" value="1"/>
</dbReference>
<keyword evidence="8" id="KW-1185">Reference proteome</keyword>
<dbReference type="EMBL" id="JNBS01005046">
    <property type="protein sequence ID" value="OQR81297.1"/>
    <property type="molecule type" value="Genomic_DNA"/>
</dbReference>
<name>A0A1V9Y6G2_9STRA</name>
<dbReference type="CDD" id="cd04618">
    <property type="entry name" value="CBS_euAMPK_gamma-like_repeat1"/>
    <property type="match status" value="1"/>
</dbReference>
<dbReference type="SUPFAM" id="SSF54631">
    <property type="entry name" value="CBS-domain pair"/>
    <property type="match status" value="2"/>
</dbReference>
<feature type="domain" description="CBS" evidence="6">
    <location>
        <begin position="336"/>
        <end position="398"/>
    </location>
</feature>
<dbReference type="GO" id="GO:0016301">
    <property type="term" value="F:kinase activity"/>
    <property type="evidence" value="ECO:0007669"/>
    <property type="project" value="UniProtKB-KW"/>
</dbReference>
<evidence type="ECO:0000256" key="3">
    <source>
        <dbReference type="ARBA" id="ARBA00023122"/>
    </source>
</evidence>
<dbReference type="Pfam" id="PF00787">
    <property type="entry name" value="PX"/>
    <property type="match status" value="1"/>
</dbReference>
<dbReference type="Gene3D" id="3.30.1520.10">
    <property type="entry name" value="Phox-like domain"/>
    <property type="match status" value="1"/>
</dbReference>
<evidence type="ECO:0000259" key="5">
    <source>
        <dbReference type="PROSITE" id="PS50195"/>
    </source>
</evidence>
<organism evidence="7 8">
    <name type="scientific">Thraustotheca clavata</name>
    <dbReference type="NCBI Taxonomy" id="74557"/>
    <lineage>
        <taxon>Eukaryota</taxon>
        <taxon>Sar</taxon>
        <taxon>Stramenopiles</taxon>
        <taxon>Oomycota</taxon>
        <taxon>Saprolegniomycetes</taxon>
        <taxon>Saprolegniales</taxon>
        <taxon>Achlyaceae</taxon>
        <taxon>Thraustotheca</taxon>
    </lineage>
</organism>
<dbReference type="InterPro" id="IPR000644">
    <property type="entry name" value="CBS_dom"/>
</dbReference>
<accession>A0A1V9Y6G2</accession>
<keyword evidence="7" id="KW-0808">Transferase</keyword>
<evidence type="ECO:0000256" key="1">
    <source>
        <dbReference type="ARBA" id="ARBA00006750"/>
    </source>
</evidence>
<evidence type="ECO:0000313" key="8">
    <source>
        <dbReference type="Proteomes" id="UP000243217"/>
    </source>
</evidence>
<dbReference type="InterPro" id="IPR001683">
    <property type="entry name" value="PX_dom"/>
</dbReference>
<comment type="caution">
    <text evidence="7">The sequence shown here is derived from an EMBL/GenBank/DDBJ whole genome shotgun (WGS) entry which is preliminary data.</text>
</comment>
<feature type="domain" description="CBS" evidence="6">
    <location>
        <begin position="249"/>
        <end position="313"/>
    </location>
</feature>
<protein>
    <submittedName>
        <fullName evidence="7">5'-AMP-activated protein kinase subunit gamma</fullName>
    </submittedName>
</protein>
<feature type="domain" description="PX" evidence="5">
    <location>
        <begin position="1"/>
        <end position="135"/>
    </location>
</feature>
<dbReference type="Proteomes" id="UP000243217">
    <property type="component" value="Unassembled WGS sequence"/>
</dbReference>
<dbReference type="GO" id="GO:0035091">
    <property type="term" value="F:phosphatidylinositol binding"/>
    <property type="evidence" value="ECO:0007669"/>
    <property type="project" value="InterPro"/>
</dbReference>
<keyword evidence="3 4" id="KW-0129">CBS domain</keyword>
<dbReference type="Pfam" id="PF00571">
    <property type="entry name" value="CBS"/>
    <property type="match status" value="2"/>
</dbReference>
<dbReference type="SUPFAM" id="SSF64268">
    <property type="entry name" value="PX domain"/>
    <property type="match status" value="1"/>
</dbReference>
<dbReference type="PROSITE" id="PS51371">
    <property type="entry name" value="CBS"/>
    <property type="match status" value="2"/>
</dbReference>
<dbReference type="AlphaFoldDB" id="A0A1V9Y6G2"/>
<dbReference type="SMART" id="SM00116">
    <property type="entry name" value="CBS"/>
    <property type="match status" value="2"/>
</dbReference>
<dbReference type="PANTHER" id="PTHR13780">
    <property type="entry name" value="AMP-ACTIVATED PROTEIN KINASE, GAMMA REGULATORY SUBUNIT"/>
    <property type="match status" value="1"/>
</dbReference>
<comment type="similarity">
    <text evidence="1">Belongs to the 5'-AMP-activated protein kinase gamma subunit family.</text>
</comment>
<evidence type="ECO:0000256" key="2">
    <source>
        <dbReference type="ARBA" id="ARBA00022737"/>
    </source>
</evidence>
<dbReference type="PROSITE" id="PS50195">
    <property type="entry name" value="PX"/>
    <property type="match status" value="1"/>
</dbReference>
<reference evidence="7 8" key="1">
    <citation type="journal article" date="2014" name="Genome Biol. Evol.">
        <title>The secreted proteins of Achlya hypogyna and Thraustotheca clavata identify the ancestral oomycete secretome and reveal gene acquisitions by horizontal gene transfer.</title>
        <authorList>
            <person name="Misner I."/>
            <person name="Blouin N."/>
            <person name="Leonard G."/>
            <person name="Richards T.A."/>
            <person name="Lane C.E."/>
        </authorList>
    </citation>
    <scope>NUCLEOTIDE SEQUENCE [LARGE SCALE GENOMIC DNA]</scope>
    <source>
        <strain evidence="7 8">ATCC 34112</strain>
    </source>
</reference>
<dbReference type="STRING" id="74557.A0A1V9Y6G2"/>
<evidence type="ECO:0000256" key="4">
    <source>
        <dbReference type="PROSITE-ProRule" id="PRU00703"/>
    </source>
</evidence>
<dbReference type="InterPro" id="IPR036871">
    <property type="entry name" value="PX_dom_sf"/>
</dbReference>
<keyword evidence="2" id="KW-0677">Repeat</keyword>
<evidence type="ECO:0000313" key="7">
    <source>
        <dbReference type="EMBL" id="OQR81297.1"/>
    </source>
</evidence>
<dbReference type="Gene3D" id="3.10.580.10">
    <property type="entry name" value="CBS-domain"/>
    <property type="match status" value="2"/>
</dbReference>
<evidence type="ECO:0000259" key="6">
    <source>
        <dbReference type="PROSITE" id="PS51371"/>
    </source>
</evidence>
<dbReference type="OrthoDB" id="449052at2759"/>
<gene>
    <name evidence="7" type="ORF">THRCLA_11848</name>
</gene>
<sequence length="455" mass="52182">MVYRIEQVDGIRAYLSAVVKGPERVVYYIIRVEHGVASWSVSRRYSDFYQLWLALQRHWEAIRKCECQADIVPAMPSFPKKRIFRSSSLAMSRYESFRGFLKLIMIILQDTLCELDNSCPATVLLRRFLMIDKAQDNVRTMPLHEYIRAEMASERREGVSSDETYGHRMSSRGYQSLEDQMDVDMMDDTERVRLSVPAQLDPGANFRVDRYKGGNLDLSMSMDSYALNVIEEGRQVIRHFLETSKCYDVIKDSGKVVVFDVKIPMNLAFFALVEHHIKSVPLWDADQGCFVGMFTSTDFVNILRHFYGTGAPMNAAAEHSIASWKALSLRMNLLPPTHSHMLYVTPEDSLMSALLMLRQHQLHRLAILDTEQNSVLSIITHFGILEYLVSTFREQRRLFDQSILELGIGTFSNLITMPEDTPLINVLHTLMERRISAVPIVDASGNHSLSYCDRS</sequence>
<dbReference type="InterPro" id="IPR050511">
    <property type="entry name" value="AMPK_gamma/SDS23_families"/>
</dbReference>
<proteinExistence type="inferred from homology"/>
<keyword evidence="7" id="KW-0418">Kinase</keyword>